<sequence>MDVGNEVSVQEADFDVGAEIERLGAARRDIGAVASFVGLVRDANDGSGVSAMTLEHYPGMTERALEDIVSAARQRWSLLGVRVIHRYGHLEPADRIVFVGVASAHRGDAFAACEFIMDYLKTRAPFWKREETPAGGRWVDARDSDDSAAARWEGIVDAGTVGALPVGDGDEADKMRIEDVWDEIEQRR</sequence>
<dbReference type="SUPFAM" id="SSF54690">
    <property type="entry name" value="Molybdopterin synthase subunit MoaE"/>
    <property type="match status" value="1"/>
</dbReference>
<gene>
    <name evidence="13" type="ORF">Tchl_2331</name>
</gene>
<evidence type="ECO:0000256" key="5">
    <source>
        <dbReference type="ARBA" id="ARBA00022679"/>
    </source>
</evidence>
<dbReference type="RefSeq" id="WP_075148575.1">
    <property type="nucleotide sequence ID" value="NZ_CP018839.1"/>
</dbReference>
<evidence type="ECO:0000256" key="6">
    <source>
        <dbReference type="ARBA" id="ARBA00023150"/>
    </source>
</evidence>
<dbReference type="PANTHER" id="PTHR23404">
    <property type="entry name" value="MOLYBDOPTERIN SYNTHASE RELATED"/>
    <property type="match status" value="1"/>
</dbReference>
<reference evidence="13 14" key="1">
    <citation type="submission" date="2016-12" db="EMBL/GenBank/DDBJ databases">
        <title>Complete genome sequence of Thauera chlorobenzoica, a Betaproteobacterium degrading haloaromatics anaerobically to CO2 and halides.</title>
        <authorList>
            <person name="Goris T."/>
            <person name="Mergelsberg M."/>
            <person name="Boll M."/>
        </authorList>
    </citation>
    <scope>NUCLEOTIDE SEQUENCE [LARGE SCALE GENOMIC DNA]</scope>
    <source>
        <strain evidence="13 14">3CB1</strain>
    </source>
</reference>
<dbReference type="STRING" id="96773.Tchl_2331"/>
<name>A0A1H5RRP2_9RHOO</name>
<dbReference type="NCBIfam" id="NF007959">
    <property type="entry name" value="PRK10678.1"/>
    <property type="match status" value="1"/>
</dbReference>
<evidence type="ECO:0000313" key="13">
    <source>
        <dbReference type="EMBL" id="APR05171.1"/>
    </source>
</evidence>
<dbReference type="InterPro" id="IPR003448">
    <property type="entry name" value="Mopterin_biosynth_MoaE"/>
</dbReference>
<evidence type="ECO:0000256" key="2">
    <source>
        <dbReference type="ARBA" id="ARBA00005426"/>
    </source>
</evidence>
<dbReference type="GO" id="GO:0006777">
    <property type="term" value="P:Mo-molybdopterin cofactor biosynthetic process"/>
    <property type="evidence" value="ECO:0007669"/>
    <property type="project" value="UniProtKB-KW"/>
</dbReference>
<evidence type="ECO:0000256" key="7">
    <source>
        <dbReference type="ARBA" id="ARBA00026066"/>
    </source>
</evidence>
<dbReference type="Proteomes" id="UP000185739">
    <property type="component" value="Chromosome"/>
</dbReference>
<evidence type="ECO:0000256" key="10">
    <source>
        <dbReference type="ARBA" id="ARBA00030781"/>
    </source>
</evidence>
<keyword evidence="14" id="KW-1185">Reference proteome</keyword>
<dbReference type="UniPathway" id="UPA00344"/>
<comment type="similarity">
    <text evidence="2">Belongs to the MoaE family.</text>
</comment>
<dbReference type="InterPro" id="IPR036563">
    <property type="entry name" value="MoaE_sf"/>
</dbReference>
<evidence type="ECO:0000256" key="1">
    <source>
        <dbReference type="ARBA" id="ARBA00005046"/>
    </source>
</evidence>
<dbReference type="OrthoDB" id="9803224at2"/>
<evidence type="ECO:0000313" key="14">
    <source>
        <dbReference type="Proteomes" id="UP000185739"/>
    </source>
</evidence>
<evidence type="ECO:0000256" key="3">
    <source>
        <dbReference type="ARBA" id="ARBA00011950"/>
    </source>
</evidence>
<evidence type="ECO:0000256" key="12">
    <source>
        <dbReference type="ARBA" id="ARBA00049878"/>
    </source>
</evidence>
<dbReference type="CDD" id="cd00756">
    <property type="entry name" value="MoaE"/>
    <property type="match status" value="1"/>
</dbReference>
<keyword evidence="5" id="KW-0808">Transferase</keyword>
<comment type="subunit">
    <text evidence="7">Heterotetramer of 2 MoaD subunits and 2 MoaE subunits. Also stable as homodimer. The enzyme changes between these two forms during catalysis.</text>
</comment>
<dbReference type="Gene3D" id="3.90.1170.40">
    <property type="entry name" value="Molybdopterin biosynthesis MoaE subunit"/>
    <property type="match status" value="1"/>
</dbReference>
<dbReference type="EMBL" id="CP018839">
    <property type="protein sequence ID" value="APR05171.1"/>
    <property type="molecule type" value="Genomic_DNA"/>
</dbReference>
<accession>A0A1H5RRP2</accession>
<dbReference type="GO" id="GO:0030366">
    <property type="term" value="F:molybdopterin synthase activity"/>
    <property type="evidence" value="ECO:0007669"/>
    <property type="project" value="UniProtKB-EC"/>
</dbReference>
<proteinExistence type="inferred from homology"/>
<protein>
    <recommendedName>
        <fullName evidence="4">Molybdopterin synthase catalytic subunit</fullName>
        <ecNumber evidence="3">2.8.1.12</ecNumber>
    </recommendedName>
    <alternativeName>
        <fullName evidence="10">MPT synthase subunit 2</fullName>
    </alternativeName>
    <alternativeName>
        <fullName evidence="8">Molybdenum cofactor biosynthesis protein E</fullName>
    </alternativeName>
    <alternativeName>
        <fullName evidence="9">Molybdopterin-converting factor large subunit</fullName>
    </alternativeName>
    <alternativeName>
        <fullName evidence="11">Molybdopterin-converting factor subunit 2</fullName>
    </alternativeName>
</protein>
<evidence type="ECO:0000256" key="8">
    <source>
        <dbReference type="ARBA" id="ARBA00029745"/>
    </source>
</evidence>
<organism evidence="13 14">
    <name type="scientific">Thauera chlorobenzoica</name>
    <dbReference type="NCBI Taxonomy" id="96773"/>
    <lineage>
        <taxon>Bacteria</taxon>
        <taxon>Pseudomonadati</taxon>
        <taxon>Pseudomonadota</taxon>
        <taxon>Betaproteobacteria</taxon>
        <taxon>Rhodocyclales</taxon>
        <taxon>Zoogloeaceae</taxon>
        <taxon>Thauera</taxon>
    </lineage>
</organism>
<comment type="catalytic activity">
    <reaction evidence="12">
        <text>2 [molybdopterin-synthase sulfur-carrier protein]-C-terminal-Gly-aminoethanethioate + cyclic pyranopterin phosphate + H2O = molybdopterin + 2 [molybdopterin-synthase sulfur-carrier protein]-C-terminal Gly-Gly + 2 H(+)</text>
        <dbReference type="Rhea" id="RHEA:26333"/>
        <dbReference type="Rhea" id="RHEA-COMP:12202"/>
        <dbReference type="Rhea" id="RHEA-COMP:19907"/>
        <dbReference type="ChEBI" id="CHEBI:15377"/>
        <dbReference type="ChEBI" id="CHEBI:15378"/>
        <dbReference type="ChEBI" id="CHEBI:58698"/>
        <dbReference type="ChEBI" id="CHEBI:59648"/>
        <dbReference type="ChEBI" id="CHEBI:90778"/>
        <dbReference type="ChEBI" id="CHEBI:232372"/>
        <dbReference type="EC" id="2.8.1.12"/>
    </reaction>
</comment>
<dbReference type="KEGG" id="tcl:Tchl_2331"/>
<keyword evidence="6" id="KW-0501">Molybdenum cofactor biosynthesis</keyword>
<dbReference type="FunFam" id="3.90.1170.40:FF:000001">
    <property type="entry name" value="Molybdopterin synthase catalytic subunit MoaE"/>
    <property type="match status" value="1"/>
</dbReference>
<comment type="pathway">
    <text evidence="1">Cofactor biosynthesis; molybdopterin biosynthesis.</text>
</comment>
<evidence type="ECO:0000256" key="4">
    <source>
        <dbReference type="ARBA" id="ARBA00013858"/>
    </source>
</evidence>
<dbReference type="EC" id="2.8.1.12" evidence="3"/>
<evidence type="ECO:0000256" key="11">
    <source>
        <dbReference type="ARBA" id="ARBA00032474"/>
    </source>
</evidence>
<dbReference type="AlphaFoldDB" id="A0A1H5RRP2"/>
<evidence type="ECO:0000256" key="9">
    <source>
        <dbReference type="ARBA" id="ARBA00030407"/>
    </source>
</evidence>
<dbReference type="Pfam" id="PF02391">
    <property type="entry name" value="MoaE"/>
    <property type="match status" value="1"/>
</dbReference>